<reference evidence="3 4" key="1">
    <citation type="journal article" date="2023" name="Plants (Basel)">
        <title>Bridging the Gap: Combining Genomics and Transcriptomics Approaches to Understand Stylosanthes scabra, an Orphan Legume from the Brazilian Caatinga.</title>
        <authorList>
            <person name="Ferreira-Neto J.R.C."/>
            <person name="da Silva M.D."/>
            <person name="Binneck E."/>
            <person name="de Melo N.F."/>
            <person name="da Silva R.H."/>
            <person name="de Melo A.L.T.M."/>
            <person name="Pandolfi V."/>
            <person name="Bustamante F.O."/>
            <person name="Brasileiro-Vidal A.C."/>
            <person name="Benko-Iseppon A.M."/>
        </authorList>
    </citation>
    <scope>NUCLEOTIDE SEQUENCE [LARGE SCALE GENOMIC DNA]</scope>
    <source>
        <tissue evidence="3">Leaves</tissue>
    </source>
</reference>
<comment type="caution">
    <text evidence="3">The sequence shown here is derived from an EMBL/GenBank/DDBJ whole genome shotgun (WGS) entry which is preliminary data.</text>
</comment>
<dbReference type="Pfam" id="PF26130">
    <property type="entry name" value="PB1-like"/>
    <property type="match status" value="1"/>
</dbReference>
<name>A0ABU6RSC4_9FABA</name>
<organism evidence="3 4">
    <name type="scientific">Stylosanthes scabra</name>
    <dbReference type="NCBI Taxonomy" id="79078"/>
    <lineage>
        <taxon>Eukaryota</taxon>
        <taxon>Viridiplantae</taxon>
        <taxon>Streptophyta</taxon>
        <taxon>Embryophyta</taxon>
        <taxon>Tracheophyta</taxon>
        <taxon>Spermatophyta</taxon>
        <taxon>Magnoliopsida</taxon>
        <taxon>eudicotyledons</taxon>
        <taxon>Gunneridae</taxon>
        <taxon>Pentapetalae</taxon>
        <taxon>rosids</taxon>
        <taxon>fabids</taxon>
        <taxon>Fabales</taxon>
        <taxon>Fabaceae</taxon>
        <taxon>Papilionoideae</taxon>
        <taxon>50 kb inversion clade</taxon>
        <taxon>dalbergioids sensu lato</taxon>
        <taxon>Dalbergieae</taxon>
        <taxon>Pterocarpus clade</taxon>
        <taxon>Stylosanthes</taxon>
    </lineage>
</organism>
<keyword evidence="4" id="KW-1185">Reference proteome</keyword>
<accession>A0ABU6RSC4</accession>
<feature type="region of interest" description="Disordered" evidence="1">
    <location>
        <begin position="111"/>
        <end position="130"/>
    </location>
</feature>
<sequence length="312" mass="33558">MGVMRYVGGEELTIADADTDFWSMFEADEQVRRLGDEDVAALWYKDPAIEDFSIGLRMLLNDKDALDMARIAEQRRNVELFVVHEDNPEEGFPEIGYIDVGGVLAREADDAPFEGGQNAKDGAEANLPNGQDEANIQNEEVVGEDAAPNDENGDGGAEEVVPLGENENENGNAGGAEVGPNVEEGAGNEDAAPHEEGQVAAEPNVVQNEEDVAGFTDSEEELDVDDNFFGGQTDAGKKGADQKGKGVVNEEFQDDGEDSDEIEGGYEVGGGDAEEGETLVFPVHRKLENMACYNWEPGTVYGTKDDFKDAVI</sequence>
<dbReference type="Proteomes" id="UP001341840">
    <property type="component" value="Unassembled WGS sequence"/>
</dbReference>
<dbReference type="InterPro" id="IPR058594">
    <property type="entry name" value="PB1-like_dom_pln"/>
</dbReference>
<gene>
    <name evidence="3" type="ORF">PIB30_084113</name>
</gene>
<evidence type="ECO:0000313" key="4">
    <source>
        <dbReference type="Proteomes" id="UP001341840"/>
    </source>
</evidence>
<feature type="compositionally biased region" description="Acidic residues" evidence="1">
    <location>
        <begin position="251"/>
        <end position="264"/>
    </location>
</feature>
<evidence type="ECO:0000259" key="2">
    <source>
        <dbReference type="Pfam" id="PF26130"/>
    </source>
</evidence>
<proteinExistence type="predicted"/>
<feature type="domain" description="PB1-like" evidence="2">
    <location>
        <begin position="2"/>
        <end position="84"/>
    </location>
</feature>
<feature type="compositionally biased region" description="Acidic residues" evidence="1">
    <location>
        <begin position="208"/>
        <end position="226"/>
    </location>
</feature>
<evidence type="ECO:0000256" key="1">
    <source>
        <dbReference type="SAM" id="MobiDB-lite"/>
    </source>
</evidence>
<evidence type="ECO:0000313" key="3">
    <source>
        <dbReference type="EMBL" id="MED6127026.1"/>
    </source>
</evidence>
<dbReference type="EMBL" id="JASCZI010031562">
    <property type="protein sequence ID" value="MED6127026.1"/>
    <property type="molecule type" value="Genomic_DNA"/>
</dbReference>
<feature type="compositionally biased region" description="Low complexity" evidence="1">
    <location>
        <begin position="158"/>
        <end position="171"/>
    </location>
</feature>
<feature type="region of interest" description="Disordered" evidence="1">
    <location>
        <begin position="145"/>
        <end position="276"/>
    </location>
</feature>
<feature type="compositionally biased region" description="Basic and acidic residues" evidence="1">
    <location>
        <begin position="235"/>
        <end position="244"/>
    </location>
</feature>
<protein>
    <recommendedName>
        <fullName evidence="2">PB1-like domain-containing protein</fullName>
    </recommendedName>
</protein>
<feature type="compositionally biased region" description="Acidic residues" evidence="1">
    <location>
        <begin position="145"/>
        <end position="157"/>
    </location>
</feature>